<dbReference type="RefSeq" id="WP_377468145.1">
    <property type="nucleotide sequence ID" value="NZ_JBHUOP010000009.1"/>
</dbReference>
<dbReference type="Proteomes" id="UP001597391">
    <property type="component" value="Unassembled WGS sequence"/>
</dbReference>
<evidence type="ECO:0000313" key="2">
    <source>
        <dbReference type="EMBL" id="MFD2841780.1"/>
    </source>
</evidence>
<protein>
    <submittedName>
        <fullName evidence="2">Uncharacterized protein</fullName>
    </submittedName>
</protein>
<sequence>MSNEVEATPRATSRGLAGSGKIAYFAIGLWIVVGSLLSYGIFETVSKAAAFF</sequence>
<feature type="transmembrane region" description="Helical" evidence="1">
    <location>
        <begin position="22"/>
        <end position="42"/>
    </location>
</feature>
<name>A0ABW5XKD4_9MICO</name>
<evidence type="ECO:0000256" key="1">
    <source>
        <dbReference type="SAM" id="Phobius"/>
    </source>
</evidence>
<reference evidence="3" key="1">
    <citation type="journal article" date="2019" name="Int. J. Syst. Evol. Microbiol.">
        <title>The Global Catalogue of Microorganisms (GCM) 10K type strain sequencing project: providing services to taxonomists for standard genome sequencing and annotation.</title>
        <authorList>
            <consortium name="The Broad Institute Genomics Platform"/>
            <consortium name="The Broad Institute Genome Sequencing Center for Infectious Disease"/>
            <person name="Wu L."/>
            <person name="Ma J."/>
        </authorList>
    </citation>
    <scope>NUCLEOTIDE SEQUENCE [LARGE SCALE GENOMIC DNA]</scope>
    <source>
        <strain evidence="3">KCTC 33576</strain>
    </source>
</reference>
<proteinExistence type="predicted"/>
<dbReference type="EMBL" id="JBHUOP010000009">
    <property type="protein sequence ID" value="MFD2841780.1"/>
    <property type="molecule type" value="Genomic_DNA"/>
</dbReference>
<accession>A0ABW5XKD4</accession>
<keyword evidence="1" id="KW-0812">Transmembrane</keyword>
<gene>
    <name evidence="2" type="ORF">ACFSYH_14560</name>
</gene>
<keyword evidence="3" id="KW-1185">Reference proteome</keyword>
<organism evidence="2 3">
    <name type="scientific">Populibacterium corticicola</name>
    <dbReference type="NCBI Taxonomy" id="1812826"/>
    <lineage>
        <taxon>Bacteria</taxon>
        <taxon>Bacillati</taxon>
        <taxon>Actinomycetota</taxon>
        <taxon>Actinomycetes</taxon>
        <taxon>Micrococcales</taxon>
        <taxon>Jonesiaceae</taxon>
        <taxon>Populibacterium</taxon>
    </lineage>
</organism>
<comment type="caution">
    <text evidence="2">The sequence shown here is derived from an EMBL/GenBank/DDBJ whole genome shotgun (WGS) entry which is preliminary data.</text>
</comment>
<keyword evidence="1" id="KW-1133">Transmembrane helix</keyword>
<evidence type="ECO:0000313" key="3">
    <source>
        <dbReference type="Proteomes" id="UP001597391"/>
    </source>
</evidence>
<keyword evidence="1" id="KW-0472">Membrane</keyword>